<accession>A0A7X6DRT9</accession>
<evidence type="ECO:0000313" key="5">
    <source>
        <dbReference type="Proteomes" id="UP000534783"/>
    </source>
</evidence>
<dbReference type="SUPFAM" id="SSF54506">
    <property type="entry name" value="Diaminopimelate epimerase-like"/>
    <property type="match status" value="1"/>
</dbReference>
<gene>
    <name evidence="4" type="ORF">MNODULE_15135</name>
</gene>
<dbReference type="PANTHER" id="PTHR13774:SF17">
    <property type="entry name" value="PHENAZINE BIOSYNTHESIS-LIKE DOMAIN-CONTAINING PROTEIN"/>
    <property type="match status" value="1"/>
</dbReference>
<evidence type="ECO:0000256" key="3">
    <source>
        <dbReference type="PIRSR" id="PIRSR016184-1"/>
    </source>
</evidence>
<dbReference type="PANTHER" id="PTHR13774">
    <property type="entry name" value="PHENAZINE BIOSYNTHESIS PROTEIN"/>
    <property type="match status" value="1"/>
</dbReference>
<name>A0A7X6DRT9_9BACT</name>
<evidence type="ECO:0000256" key="1">
    <source>
        <dbReference type="ARBA" id="ARBA00008270"/>
    </source>
</evidence>
<dbReference type="PIRSF" id="PIRSF016184">
    <property type="entry name" value="PhzC_PhzF"/>
    <property type="match status" value="1"/>
</dbReference>
<comment type="caution">
    <text evidence="4">The sequence shown here is derived from an EMBL/GenBank/DDBJ whole genome shotgun (WGS) entry which is preliminary data.</text>
</comment>
<dbReference type="NCBIfam" id="TIGR00654">
    <property type="entry name" value="PhzF_family"/>
    <property type="match status" value="1"/>
</dbReference>
<dbReference type="RefSeq" id="WP_168061425.1">
    <property type="nucleotide sequence ID" value="NZ_VTOW01000003.1"/>
</dbReference>
<organism evidence="4 5">
    <name type="scientific">Candidatus Manganitrophus noduliformans</name>
    <dbReference type="NCBI Taxonomy" id="2606439"/>
    <lineage>
        <taxon>Bacteria</taxon>
        <taxon>Pseudomonadati</taxon>
        <taxon>Nitrospirota</taxon>
        <taxon>Nitrospiria</taxon>
        <taxon>Candidatus Troglogloeales</taxon>
        <taxon>Candidatus Manganitrophaceae</taxon>
        <taxon>Candidatus Manganitrophus</taxon>
    </lineage>
</organism>
<proteinExistence type="inferred from homology"/>
<dbReference type="GO" id="GO:0016853">
    <property type="term" value="F:isomerase activity"/>
    <property type="evidence" value="ECO:0007669"/>
    <property type="project" value="UniProtKB-KW"/>
</dbReference>
<feature type="active site" evidence="3">
    <location>
        <position position="46"/>
    </location>
</feature>
<protein>
    <submittedName>
        <fullName evidence="4">PhzF family phenazine biosynthesis protein</fullName>
    </submittedName>
</protein>
<evidence type="ECO:0000313" key="4">
    <source>
        <dbReference type="EMBL" id="NKE72082.1"/>
    </source>
</evidence>
<reference evidence="4 5" key="1">
    <citation type="journal article" date="2020" name="Nature">
        <title>Bacterial chemolithoautotrophy via manganese oxidation.</title>
        <authorList>
            <person name="Yu H."/>
            <person name="Leadbetter J.R."/>
        </authorList>
    </citation>
    <scope>NUCLEOTIDE SEQUENCE [LARGE SCALE GENOMIC DNA]</scope>
    <source>
        <strain evidence="4 5">Mn-1</strain>
    </source>
</reference>
<dbReference type="GO" id="GO:0005737">
    <property type="term" value="C:cytoplasm"/>
    <property type="evidence" value="ECO:0007669"/>
    <property type="project" value="TreeGrafter"/>
</dbReference>
<dbReference type="EMBL" id="VTOW01000003">
    <property type="protein sequence ID" value="NKE72082.1"/>
    <property type="molecule type" value="Genomic_DNA"/>
</dbReference>
<sequence>MGIPIAQVDAFTDQPFSGNPAVVCLLDEPMEAAWMQKVAREMNLSETAFLLKEGALFHLRWFTPTIEVDLCGHATLAGAHMLWEWGILKPDEQARFQTKSGLLTADKKGGWIELDLPAEPEKEAPFPPALRKALGVAPKYIGKNRFDYLIEVESEEVLRKLQPDFGLLATVPCRGVIVTSRSDSDRFDFVSRTFAPRAGINEDPVTGSAHCCLGPFWKERLGKNTFLAYQASARGGVVRVRLAGDRVQLGGKAVTVSRGTLLSQSFTKH</sequence>
<dbReference type="InterPro" id="IPR003719">
    <property type="entry name" value="Phenazine_PhzF-like"/>
</dbReference>
<comment type="similarity">
    <text evidence="1">Belongs to the PhzF family.</text>
</comment>
<dbReference type="Gene3D" id="3.10.310.10">
    <property type="entry name" value="Diaminopimelate Epimerase, Chain A, domain 1"/>
    <property type="match status" value="2"/>
</dbReference>
<keyword evidence="2" id="KW-0413">Isomerase</keyword>
<dbReference type="Proteomes" id="UP000534783">
    <property type="component" value="Unassembled WGS sequence"/>
</dbReference>
<keyword evidence="5" id="KW-1185">Reference proteome</keyword>
<dbReference type="Pfam" id="PF02567">
    <property type="entry name" value="PhzC-PhzF"/>
    <property type="match status" value="1"/>
</dbReference>
<evidence type="ECO:0000256" key="2">
    <source>
        <dbReference type="ARBA" id="ARBA00023235"/>
    </source>
</evidence>
<dbReference type="AlphaFoldDB" id="A0A7X6DRT9"/>